<dbReference type="Pfam" id="PF05698">
    <property type="entry name" value="Trigger_C"/>
    <property type="match status" value="1"/>
</dbReference>
<dbReference type="InterPro" id="IPR008880">
    <property type="entry name" value="Trigger_fac_C"/>
</dbReference>
<dbReference type="GO" id="GO:0051301">
    <property type="term" value="P:cell division"/>
    <property type="evidence" value="ECO:0007669"/>
    <property type="project" value="UniProtKB-KW"/>
</dbReference>
<dbReference type="SUPFAM" id="SSF54534">
    <property type="entry name" value="FKBP-like"/>
    <property type="match status" value="1"/>
</dbReference>
<protein>
    <recommendedName>
        <fullName evidence="4 12">Trigger factor</fullName>
        <shortName evidence="12">TF</shortName>
        <ecNumber evidence="3 12">5.2.1.8</ecNumber>
    </recommendedName>
    <alternativeName>
        <fullName evidence="11 12">PPIase</fullName>
    </alternativeName>
</protein>
<evidence type="ECO:0000256" key="12">
    <source>
        <dbReference type="HAMAP-Rule" id="MF_00303"/>
    </source>
</evidence>
<dbReference type="PANTHER" id="PTHR30560">
    <property type="entry name" value="TRIGGER FACTOR CHAPERONE AND PEPTIDYL-PROLYL CIS/TRANS ISOMERASE"/>
    <property type="match status" value="1"/>
</dbReference>
<accession>A0A1Y4LXN2</accession>
<gene>
    <name evidence="12" type="primary">tig</name>
    <name evidence="16" type="ORF">B5F14_03310</name>
</gene>
<evidence type="ECO:0000256" key="1">
    <source>
        <dbReference type="ARBA" id="ARBA00000971"/>
    </source>
</evidence>
<keyword evidence="7 12" id="KW-0143">Chaperone</keyword>
<organism evidence="16 17">
    <name type="scientific">Faecalitalea cylindroides</name>
    <dbReference type="NCBI Taxonomy" id="39483"/>
    <lineage>
        <taxon>Bacteria</taxon>
        <taxon>Bacillati</taxon>
        <taxon>Bacillota</taxon>
        <taxon>Erysipelotrichia</taxon>
        <taxon>Erysipelotrichales</taxon>
        <taxon>Erysipelotrichaceae</taxon>
        <taxon>Faecalitalea</taxon>
    </lineage>
</organism>
<dbReference type="EMBL" id="NFKM01000004">
    <property type="protein sequence ID" value="OUP61353.1"/>
    <property type="molecule type" value="Genomic_DNA"/>
</dbReference>
<evidence type="ECO:0000256" key="10">
    <source>
        <dbReference type="ARBA" id="ARBA00024849"/>
    </source>
</evidence>
<name>A0A1Y4LXN2_9FIRM</name>
<dbReference type="HAMAP" id="MF_00303">
    <property type="entry name" value="Trigger_factor_Tig"/>
    <property type="match status" value="1"/>
</dbReference>
<dbReference type="InterPro" id="IPR037041">
    <property type="entry name" value="Trigger_fac_C_sf"/>
</dbReference>
<evidence type="ECO:0000256" key="8">
    <source>
        <dbReference type="ARBA" id="ARBA00023235"/>
    </source>
</evidence>
<dbReference type="FunFam" id="3.10.50.40:FF:000001">
    <property type="entry name" value="Trigger factor"/>
    <property type="match status" value="1"/>
</dbReference>
<dbReference type="SUPFAM" id="SSF109998">
    <property type="entry name" value="Triger factor/SurA peptide-binding domain-like"/>
    <property type="match status" value="1"/>
</dbReference>
<dbReference type="Gene3D" id="3.30.70.1050">
    <property type="entry name" value="Trigger factor ribosome-binding domain"/>
    <property type="match status" value="1"/>
</dbReference>
<dbReference type="GO" id="GO:0003755">
    <property type="term" value="F:peptidyl-prolyl cis-trans isomerase activity"/>
    <property type="evidence" value="ECO:0007669"/>
    <property type="project" value="UniProtKB-UniRule"/>
</dbReference>
<evidence type="ECO:0000256" key="4">
    <source>
        <dbReference type="ARBA" id="ARBA00016902"/>
    </source>
</evidence>
<evidence type="ECO:0000256" key="6">
    <source>
        <dbReference type="ARBA" id="ARBA00023110"/>
    </source>
</evidence>
<feature type="domain" description="PPIase FKBP-type" evidence="15">
    <location>
        <begin position="163"/>
        <end position="245"/>
    </location>
</feature>
<comment type="caution">
    <text evidence="16">The sequence shown here is derived from an EMBL/GenBank/DDBJ whole genome shotgun (WGS) entry which is preliminary data.</text>
</comment>
<dbReference type="InterPro" id="IPR027304">
    <property type="entry name" value="Trigger_fact/SurA_dom_sf"/>
</dbReference>
<dbReference type="GO" id="GO:0043335">
    <property type="term" value="P:protein unfolding"/>
    <property type="evidence" value="ECO:0007669"/>
    <property type="project" value="TreeGrafter"/>
</dbReference>
<dbReference type="Pfam" id="PF05697">
    <property type="entry name" value="Trigger_N"/>
    <property type="match status" value="1"/>
</dbReference>
<evidence type="ECO:0000256" key="5">
    <source>
        <dbReference type="ARBA" id="ARBA00022618"/>
    </source>
</evidence>
<dbReference type="InterPro" id="IPR005215">
    <property type="entry name" value="Trig_fac"/>
</dbReference>
<dbReference type="GO" id="GO:0005737">
    <property type="term" value="C:cytoplasm"/>
    <property type="evidence" value="ECO:0007669"/>
    <property type="project" value="UniProtKB-SubCell"/>
</dbReference>
<dbReference type="NCBIfam" id="TIGR00115">
    <property type="entry name" value="tig"/>
    <property type="match status" value="1"/>
</dbReference>
<dbReference type="InterPro" id="IPR036611">
    <property type="entry name" value="Trigger_fac_ribosome-bd_sf"/>
</dbReference>
<keyword evidence="6 12" id="KW-0697">Rotamase</keyword>
<dbReference type="GO" id="GO:0044183">
    <property type="term" value="F:protein folding chaperone"/>
    <property type="evidence" value="ECO:0007669"/>
    <property type="project" value="TreeGrafter"/>
</dbReference>
<evidence type="ECO:0000256" key="7">
    <source>
        <dbReference type="ARBA" id="ARBA00023186"/>
    </source>
</evidence>
<evidence type="ECO:0000256" key="2">
    <source>
        <dbReference type="ARBA" id="ARBA00005464"/>
    </source>
</evidence>
<dbReference type="EC" id="5.2.1.8" evidence="3 12"/>
<dbReference type="InterPro" id="IPR008881">
    <property type="entry name" value="Trigger_fac_ribosome-bd_bac"/>
</dbReference>
<keyword evidence="5 12" id="KW-0132">Cell division</keyword>
<evidence type="ECO:0000256" key="14">
    <source>
        <dbReference type="RuleBase" id="RU003914"/>
    </source>
</evidence>
<dbReference type="InterPro" id="IPR046357">
    <property type="entry name" value="PPIase_dom_sf"/>
</dbReference>
<dbReference type="PIRSF" id="PIRSF003095">
    <property type="entry name" value="Trigger_factor"/>
    <property type="match status" value="1"/>
</dbReference>
<evidence type="ECO:0000256" key="13">
    <source>
        <dbReference type="PROSITE-ProRule" id="PRU00277"/>
    </source>
</evidence>
<dbReference type="GO" id="GO:0015031">
    <property type="term" value="P:protein transport"/>
    <property type="evidence" value="ECO:0007669"/>
    <property type="project" value="UniProtKB-UniRule"/>
</dbReference>
<keyword evidence="17" id="KW-1185">Reference proteome</keyword>
<evidence type="ECO:0000259" key="15">
    <source>
        <dbReference type="PROSITE" id="PS50059"/>
    </source>
</evidence>
<dbReference type="Gene3D" id="1.10.3120.10">
    <property type="entry name" value="Trigger factor, C-terminal domain"/>
    <property type="match status" value="1"/>
</dbReference>
<evidence type="ECO:0000256" key="11">
    <source>
        <dbReference type="ARBA" id="ARBA00029986"/>
    </source>
</evidence>
<proteinExistence type="inferred from homology"/>
<dbReference type="RefSeq" id="WP_087158352.1">
    <property type="nucleotide sequence ID" value="NZ_NFKM01000004.1"/>
</dbReference>
<dbReference type="PROSITE" id="PS50059">
    <property type="entry name" value="FKBP_PPIASE"/>
    <property type="match status" value="1"/>
</dbReference>
<evidence type="ECO:0000313" key="16">
    <source>
        <dbReference type="EMBL" id="OUP61353.1"/>
    </source>
</evidence>
<dbReference type="InterPro" id="IPR001179">
    <property type="entry name" value="PPIase_FKBP_dom"/>
</dbReference>
<comment type="domain">
    <text evidence="12">Consists of 3 domains; the N-terminus binds the ribosome, the middle domain has PPIase activity, while the C-terminus has intrinsic chaperone activity on its own.</text>
</comment>
<comment type="function">
    <text evidence="10 12">Involved in protein export. Acts as a chaperone by maintaining the newly synthesized protein in an open conformation. Functions as a peptidyl-prolyl cis-trans isomerase.</text>
</comment>
<dbReference type="GO" id="GO:0051083">
    <property type="term" value="P:'de novo' cotranslational protein folding"/>
    <property type="evidence" value="ECO:0007669"/>
    <property type="project" value="TreeGrafter"/>
</dbReference>
<evidence type="ECO:0000256" key="3">
    <source>
        <dbReference type="ARBA" id="ARBA00013194"/>
    </source>
</evidence>
<dbReference type="Pfam" id="PF00254">
    <property type="entry name" value="FKBP_C"/>
    <property type="match status" value="1"/>
</dbReference>
<reference evidence="17" key="1">
    <citation type="submission" date="2017-04" db="EMBL/GenBank/DDBJ databases">
        <title>Function of individual gut microbiota members based on whole genome sequencing of pure cultures obtained from chicken caecum.</title>
        <authorList>
            <person name="Medvecky M."/>
            <person name="Cejkova D."/>
            <person name="Polansky O."/>
            <person name="Karasova D."/>
            <person name="Kubasova T."/>
            <person name="Cizek A."/>
            <person name="Rychlik I."/>
        </authorList>
    </citation>
    <scope>NUCLEOTIDE SEQUENCE [LARGE SCALE GENOMIC DNA]</scope>
    <source>
        <strain evidence="17">An178</strain>
    </source>
</reference>
<dbReference type="PANTHER" id="PTHR30560:SF3">
    <property type="entry name" value="TRIGGER FACTOR-LIKE PROTEIN TIG, CHLOROPLASTIC"/>
    <property type="match status" value="1"/>
</dbReference>
<dbReference type="Proteomes" id="UP000195447">
    <property type="component" value="Unassembled WGS sequence"/>
</dbReference>
<keyword evidence="9 12" id="KW-0131">Cell cycle</keyword>
<comment type="catalytic activity">
    <reaction evidence="1 12 13">
        <text>[protein]-peptidylproline (omega=180) = [protein]-peptidylproline (omega=0)</text>
        <dbReference type="Rhea" id="RHEA:16237"/>
        <dbReference type="Rhea" id="RHEA-COMP:10747"/>
        <dbReference type="Rhea" id="RHEA-COMP:10748"/>
        <dbReference type="ChEBI" id="CHEBI:83833"/>
        <dbReference type="ChEBI" id="CHEBI:83834"/>
        <dbReference type="EC" id="5.2.1.8"/>
    </reaction>
</comment>
<comment type="similarity">
    <text evidence="2 12 14">Belongs to the FKBP-type PPIase family. Tig subfamily.</text>
</comment>
<dbReference type="GO" id="GO:0043022">
    <property type="term" value="F:ribosome binding"/>
    <property type="evidence" value="ECO:0007669"/>
    <property type="project" value="TreeGrafter"/>
</dbReference>
<dbReference type="Gene3D" id="3.10.50.40">
    <property type="match status" value="1"/>
</dbReference>
<keyword evidence="12" id="KW-0963">Cytoplasm</keyword>
<evidence type="ECO:0000313" key="17">
    <source>
        <dbReference type="Proteomes" id="UP000195447"/>
    </source>
</evidence>
<evidence type="ECO:0000256" key="9">
    <source>
        <dbReference type="ARBA" id="ARBA00023306"/>
    </source>
</evidence>
<keyword evidence="8 12" id="KW-0413">Isomerase</keyword>
<dbReference type="AlphaFoldDB" id="A0A1Y4LXN2"/>
<sequence>MTSNWTLNEKSTGVLEVTVEGDAWKKAQNKALKKIKSRINIKGFRPGQVPEALIKKQISKEALYAEAAEEIANEALVHGIDENKLELVARPTLDIKEANDDKVVMAFNCVVSPEVTLGDYKGLDIHKEEVEVTEEDINAEVERIQNRYADWVIREEDEEAQLKDQVTIDFVGEKDGVAFEGGSGENYPLELGSGTFIPGFEEQLVGVKTGDQKDVVVTFPEDYQAKDLAGQEATFKVTVHDIKYKELPEANDELVQKLKMDGVETLEQFKEKKADDLKAQKEKSADDAFVNALIEKVCENATVEIPEVMIESQIDREYKNFENRMMQSGFTAKQYLEAVGQTEAQLRETMRPSAEQNVKASLVLDAIVKAENIVIDDEAVENEFKQMSETYGMDVEKIKGIINPENVKYDLAQQKALELIKESVK</sequence>
<dbReference type="SUPFAM" id="SSF102735">
    <property type="entry name" value="Trigger factor ribosome-binding domain"/>
    <property type="match status" value="1"/>
</dbReference>
<comment type="subcellular location">
    <subcellularLocation>
        <location evidence="12">Cytoplasm</location>
    </subcellularLocation>
    <text evidence="12">About half TF is bound to the ribosome near the polypeptide exit tunnel while the other half is free in the cytoplasm.</text>
</comment>